<dbReference type="CDD" id="cd09917">
    <property type="entry name" value="F-box_SF"/>
    <property type="match status" value="1"/>
</dbReference>
<reference evidence="4" key="2">
    <citation type="journal article" date="2014" name="PLoS ONE">
        <title>Genome and Transcriptome Analysis of the Fungal Pathogen Fusarium oxysporum f. sp. cubense Causing Banana Vascular Wilt Disease.</title>
        <authorList>
            <person name="Guo L."/>
            <person name="Han L."/>
            <person name="Yang L."/>
            <person name="Zeng H."/>
            <person name="Fan D."/>
            <person name="Zhu Y."/>
            <person name="Feng Y."/>
            <person name="Wang G."/>
            <person name="Peng C."/>
            <person name="Jiang X."/>
            <person name="Zhou D."/>
            <person name="Ni P."/>
            <person name="Liang C."/>
            <person name="Liu L."/>
            <person name="Wang J."/>
            <person name="Mao C."/>
            <person name="Fang X."/>
            <person name="Peng M."/>
            <person name="Huang J."/>
        </authorList>
    </citation>
    <scope>NUCLEOTIDE SEQUENCE [LARGE SCALE GENOMIC DNA]</scope>
    <source>
        <strain evidence="4">race 1</strain>
    </source>
</reference>
<dbReference type="InterPro" id="IPR036047">
    <property type="entry name" value="F-box-like_dom_sf"/>
</dbReference>
<evidence type="ECO:0000313" key="4">
    <source>
        <dbReference type="Proteomes" id="UP000016928"/>
    </source>
</evidence>
<reference evidence="4" key="1">
    <citation type="submission" date="2012-09" db="EMBL/GenBank/DDBJ databases">
        <title>Genome sequencing and comparative transcriptomics of race 1 and race 4 of banana pathogen: Fusarium oxysporum f. sp. cubense.</title>
        <authorList>
            <person name="Fang X."/>
            <person name="Huang J."/>
        </authorList>
    </citation>
    <scope>NUCLEOTIDE SEQUENCE [LARGE SCALE GENOMIC DNA]</scope>
    <source>
        <strain evidence="4">race 1</strain>
    </source>
</reference>
<dbReference type="InterPro" id="IPR001810">
    <property type="entry name" value="F-box_dom"/>
</dbReference>
<accession>N4V134</accession>
<feature type="region of interest" description="Disordered" evidence="1">
    <location>
        <begin position="86"/>
        <end position="111"/>
    </location>
</feature>
<dbReference type="VEuPathDB" id="FungiDB:FOC1_g10003169"/>
<dbReference type="HOGENOM" id="CLU_021598_2_0_1"/>
<evidence type="ECO:0000256" key="1">
    <source>
        <dbReference type="SAM" id="MobiDB-lite"/>
    </source>
</evidence>
<dbReference type="Proteomes" id="UP000016928">
    <property type="component" value="Unassembled WGS sequence"/>
</dbReference>
<gene>
    <name evidence="3" type="ORF">FOC1_g10003169</name>
</gene>
<dbReference type="OMA" id="CWEAPAL"/>
<evidence type="ECO:0000259" key="2">
    <source>
        <dbReference type="PROSITE" id="PS50181"/>
    </source>
</evidence>
<feature type="compositionally biased region" description="Basic and acidic residues" evidence="1">
    <location>
        <begin position="101"/>
        <end position="111"/>
    </location>
</feature>
<dbReference type="STRING" id="1229664.N4V134"/>
<dbReference type="OrthoDB" id="5422579at2759"/>
<protein>
    <recommendedName>
        <fullName evidence="2">F-box domain-containing protein</fullName>
    </recommendedName>
</protein>
<feature type="domain" description="F-box" evidence="2">
    <location>
        <begin position="4"/>
        <end position="52"/>
    </location>
</feature>
<dbReference type="SUPFAM" id="SSF81383">
    <property type="entry name" value="F-box domain"/>
    <property type="match status" value="1"/>
</dbReference>
<sequence length="496" mass="56855">MATSIALQALPSELIGAICRPLPNRDIKSLRLTCRYWSQNSFLRFDRVFISASPRNVEVLFAVANHDIFRHRVKEIMWDDAVLEPVSSKEGDGPCGYSSYETDRDADSGEKGRISRHFVRLCRDSMFDGTLRLRDKTKEEREKYMKGQMNDLLPSRESLAYYSRLLQEQSDILESGDDEAALRYAVQRFPRLTKVTVTPATHGVLITPLYETPMVRGFPRGFVYPIPRGWSCAENEHLAEEANPWETEDEKNKWRGFRIVTRVLAQAENCQISELVLDNNKLPTGLNHFVFEEPNEEYDNLCRIVQRPGFRRIVLSLLVDYLFDCDTEDWDFYRNGRISNLLAIAPDLQEVVLKTDYPVDATSWSGRMKDFVSLTNIFPIDKWSSGGLKHFGLSEMQVTQDDLICFLSKLSSKLQSIELSLLSVLNGQGNHAGILADIRDKLGWRHRPVDKRIKIRLPVTLNQPDFGRYTCFDKEVHECIYGDVPPPFGVDERGGS</sequence>
<organism evidence="3 4">
    <name type="scientific">Fusarium oxysporum f. sp. cubense (strain race 1)</name>
    <name type="common">Panama disease fungus</name>
    <dbReference type="NCBI Taxonomy" id="1229664"/>
    <lineage>
        <taxon>Eukaryota</taxon>
        <taxon>Fungi</taxon>
        <taxon>Dikarya</taxon>
        <taxon>Ascomycota</taxon>
        <taxon>Pezizomycotina</taxon>
        <taxon>Sordariomycetes</taxon>
        <taxon>Hypocreomycetidae</taxon>
        <taxon>Hypocreales</taxon>
        <taxon>Nectriaceae</taxon>
        <taxon>Fusarium</taxon>
        <taxon>Fusarium oxysporum species complex</taxon>
    </lineage>
</organism>
<dbReference type="EMBL" id="KB730011">
    <property type="protein sequence ID" value="ENH74811.1"/>
    <property type="molecule type" value="Genomic_DNA"/>
</dbReference>
<name>N4V134_FUSC1</name>
<dbReference type="PROSITE" id="PS50181">
    <property type="entry name" value="FBOX"/>
    <property type="match status" value="1"/>
</dbReference>
<evidence type="ECO:0000313" key="3">
    <source>
        <dbReference type="EMBL" id="ENH74811.1"/>
    </source>
</evidence>
<dbReference type="AlphaFoldDB" id="N4V134"/>
<proteinExistence type="predicted"/>